<dbReference type="OrthoDB" id="413436at2759"/>
<evidence type="ECO:0000313" key="7">
    <source>
        <dbReference type="RefSeq" id="XP_019637072.1"/>
    </source>
</evidence>
<dbReference type="GO" id="GO:0003735">
    <property type="term" value="F:structural constituent of ribosome"/>
    <property type="evidence" value="ECO:0007669"/>
    <property type="project" value="InterPro"/>
</dbReference>
<dbReference type="Proteomes" id="UP000515135">
    <property type="component" value="Unplaced"/>
</dbReference>
<accession>A0A6P5A1K0</accession>
<dbReference type="PANTHER" id="PTHR19836:SF19">
    <property type="entry name" value="SMALL RIBOSOMAL SUBUNIT PROTEIN US14M"/>
    <property type="match status" value="1"/>
</dbReference>
<evidence type="ECO:0000313" key="5">
    <source>
        <dbReference type="Proteomes" id="UP000515135"/>
    </source>
</evidence>
<protein>
    <recommendedName>
        <fullName evidence="4">28S ribosomal protein S14, mitochondrial</fullName>
    </recommendedName>
</protein>
<dbReference type="RefSeq" id="XP_019637072.1">
    <property type="nucleotide sequence ID" value="XM_019781513.1"/>
</dbReference>
<dbReference type="FunFam" id="1.10.287.1480:FF:000001">
    <property type="entry name" value="30S ribosomal protein S14"/>
    <property type="match status" value="1"/>
</dbReference>
<proteinExistence type="inferred from homology"/>
<name>A0A6P5A1K0_BRABE</name>
<dbReference type="Gene3D" id="1.10.287.1480">
    <property type="match status" value="1"/>
</dbReference>
<evidence type="ECO:0000313" key="6">
    <source>
        <dbReference type="RefSeq" id="XP_019637071.1"/>
    </source>
</evidence>
<dbReference type="GeneID" id="109479531"/>
<evidence type="ECO:0000256" key="2">
    <source>
        <dbReference type="ARBA" id="ARBA00022980"/>
    </source>
</evidence>
<sequence length="162" mass="18708">MAASACTSLLRAGKNLLSSSLQIIPKSCGECGSLSGVMAQQVRYRTWPCHIMVRDLKRRRMVKQLGPERLRINSLRKNTILPKDLQELADRQIADMPFDSSIVRIHNRCVVTSRPRGILSRWRLSRITWRELADYNLMSGVTRACWGRTGYPRQNKKRKVLW</sequence>
<dbReference type="RefSeq" id="XP_019637071.1">
    <property type="nucleotide sequence ID" value="XM_019781512.1"/>
</dbReference>
<dbReference type="KEGG" id="bbel:109479531"/>
<evidence type="ECO:0000256" key="3">
    <source>
        <dbReference type="ARBA" id="ARBA00023274"/>
    </source>
</evidence>
<dbReference type="InterPro" id="IPR001209">
    <property type="entry name" value="Ribosomal_uS14"/>
</dbReference>
<keyword evidence="2" id="KW-0689">Ribosomal protein</keyword>
<dbReference type="SUPFAM" id="SSF57716">
    <property type="entry name" value="Glucocorticoid receptor-like (DNA-binding domain)"/>
    <property type="match status" value="1"/>
</dbReference>
<reference evidence="6 7" key="1">
    <citation type="submission" date="2025-04" db="UniProtKB">
        <authorList>
            <consortium name="RefSeq"/>
        </authorList>
    </citation>
    <scope>IDENTIFICATION</scope>
    <source>
        <tissue evidence="6 7">Gonad</tissue>
    </source>
</reference>
<dbReference type="GO" id="GO:0005763">
    <property type="term" value="C:mitochondrial small ribosomal subunit"/>
    <property type="evidence" value="ECO:0007669"/>
    <property type="project" value="TreeGrafter"/>
</dbReference>
<dbReference type="Pfam" id="PF00253">
    <property type="entry name" value="Ribosomal_S14"/>
    <property type="match status" value="1"/>
</dbReference>
<evidence type="ECO:0000256" key="4">
    <source>
        <dbReference type="ARBA" id="ARBA00083755"/>
    </source>
</evidence>
<dbReference type="PANTHER" id="PTHR19836">
    <property type="entry name" value="30S RIBOSOMAL PROTEIN S14"/>
    <property type="match status" value="1"/>
</dbReference>
<evidence type="ECO:0000256" key="1">
    <source>
        <dbReference type="ARBA" id="ARBA00009083"/>
    </source>
</evidence>
<comment type="similarity">
    <text evidence="1">Belongs to the universal ribosomal protein uS14 family.</text>
</comment>
<keyword evidence="3" id="KW-0687">Ribonucleoprotein</keyword>
<keyword evidence="5" id="KW-1185">Reference proteome</keyword>
<organism evidence="5 7">
    <name type="scientific">Branchiostoma belcheri</name>
    <name type="common">Amphioxus</name>
    <dbReference type="NCBI Taxonomy" id="7741"/>
    <lineage>
        <taxon>Eukaryota</taxon>
        <taxon>Metazoa</taxon>
        <taxon>Chordata</taxon>
        <taxon>Cephalochordata</taxon>
        <taxon>Leptocardii</taxon>
        <taxon>Amphioxiformes</taxon>
        <taxon>Branchiostomatidae</taxon>
        <taxon>Branchiostoma</taxon>
    </lineage>
</organism>
<dbReference type="AlphaFoldDB" id="A0A6P5A1K0"/>
<dbReference type="GO" id="GO:0006412">
    <property type="term" value="P:translation"/>
    <property type="evidence" value="ECO:0007669"/>
    <property type="project" value="InterPro"/>
</dbReference>
<gene>
    <name evidence="6 7" type="primary">LOC109479531</name>
</gene>